<comment type="caution">
    <text evidence="1">The sequence shown here is derived from an EMBL/GenBank/DDBJ whole genome shotgun (WGS) entry which is preliminary data.</text>
</comment>
<reference evidence="1" key="1">
    <citation type="submission" date="2023-01" db="EMBL/GenBank/DDBJ databases">
        <title>Whole-genome sequence of Pseudomonas putida NBRC 14671.</title>
        <authorList>
            <person name="Morohoshi T."/>
            <person name="Someya N."/>
        </authorList>
    </citation>
    <scope>NUCLEOTIDE SEQUENCE</scope>
    <source>
        <strain evidence="1">NBRC 14671</strain>
    </source>
</reference>
<name>A0AA37RCT2_PSEPU</name>
<evidence type="ECO:0008006" key="3">
    <source>
        <dbReference type="Google" id="ProtNLM"/>
    </source>
</evidence>
<protein>
    <recommendedName>
        <fullName evidence="3">SIR2-like domain-containing protein</fullName>
    </recommendedName>
</protein>
<proteinExistence type="predicted"/>
<evidence type="ECO:0000313" key="1">
    <source>
        <dbReference type="EMBL" id="GLO38220.1"/>
    </source>
</evidence>
<accession>A0AA37RCT2</accession>
<organism evidence="1 2">
    <name type="scientific">Pseudomonas putida</name>
    <name type="common">Arthrobacter siderocapsulatus</name>
    <dbReference type="NCBI Taxonomy" id="303"/>
    <lineage>
        <taxon>Bacteria</taxon>
        <taxon>Pseudomonadati</taxon>
        <taxon>Pseudomonadota</taxon>
        <taxon>Gammaproteobacteria</taxon>
        <taxon>Pseudomonadales</taxon>
        <taxon>Pseudomonadaceae</taxon>
        <taxon>Pseudomonas</taxon>
    </lineage>
</organism>
<evidence type="ECO:0000313" key="2">
    <source>
        <dbReference type="Proteomes" id="UP001161257"/>
    </source>
</evidence>
<dbReference type="Pfam" id="PF13289">
    <property type="entry name" value="SIR2_2"/>
    <property type="match status" value="1"/>
</dbReference>
<dbReference type="Proteomes" id="UP001161257">
    <property type="component" value="Unassembled WGS sequence"/>
</dbReference>
<sequence>MDRLMNANNNDWLEQLDRHLASPCLTWLLGAGVSFGAKIPLMYPLTGRVRALAQGTEHMELLDALFNEIPEGAHIEHILSHLGDYSALASRSRLKTVSINSTDFTLDQMSLAHKAILGWIAETIRWGYVPARADANEQVGNATAPLVEIRDHKDFVDALFKTSQAGLHDRRQAVRLFTTNYDTLIEDALALANVTYWDGFSGGAIAFRTHRFGDDEPKNAVRACVVKLHGSIDWHLGDDGKVWRVRDFDTYPNRHGLILIHPQATKYAATQRDPFAAQFDLFRKSLSSREDNVLAICGYSFGDDHINDEIEICMGRVDSRTTLLAFVREVDGLPECLVRWRAKPWSTRLYILTQNGLYVGRSDAIHTPVDNSERAWWTFSGVTKMLRDGSESFL</sequence>
<dbReference type="AlphaFoldDB" id="A0AA37RCT2"/>
<gene>
    <name evidence="1" type="ORF">PPUN14671_50570</name>
</gene>
<dbReference type="EMBL" id="BSKJ01000016">
    <property type="protein sequence ID" value="GLO38220.1"/>
    <property type="molecule type" value="Genomic_DNA"/>
</dbReference>